<keyword evidence="3 4" id="KW-0413">Isomerase</keyword>
<dbReference type="GO" id="GO:0005811">
    <property type="term" value="C:lipid droplet"/>
    <property type="evidence" value="ECO:0007669"/>
    <property type="project" value="InterPro"/>
</dbReference>
<dbReference type="NCBIfam" id="TIGR01787">
    <property type="entry name" value="squalene_cyclas"/>
    <property type="match status" value="1"/>
</dbReference>
<dbReference type="EC" id="5.4.99.-" evidence="4"/>
<dbReference type="PANTHER" id="PTHR11764">
    <property type="entry name" value="TERPENE CYCLASE/MUTASE FAMILY MEMBER"/>
    <property type="match status" value="1"/>
</dbReference>
<dbReference type="KEGG" id="btab:109036910"/>
<accession>A0A9P0A4S8</accession>
<keyword evidence="2" id="KW-0677">Repeat</keyword>
<feature type="domain" description="Squalene cyclase N-terminal" evidence="6">
    <location>
        <begin position="21"/>
        <end position="308"/>
    </location>
</feature>
<reference evidence="7" key="1">
    <citation type="submission" date="2021-12" db="EMBL/GenBank/DDBJ databases">
        <authorList>
            <person name="King R."/>
        </authorList>
    </citation>
    <scope>NUCLEOTIDE SEQUENCE</scope>
</reference>
<dbReference type="GO" id="GO:0016104">
    <property type="term" value="P:triterpenoid biosynthetic process"/>
    <property type="evidence" value="ECO:0007669"/>
    <property type="project" value="InterPro"/>
</dbReference>
<evidence type="ECO:0000313" key="7">
    <source>
        <dbReference type="EMBL" id="CAH0383190.1"/>
    </source>
</evidence>
<dbReference type="Proteomes" id="UP001152759">
    <property type="component" value="Chromosome 10"/>
</dbReference>
<evidence type="ECO:0000313" key="8">
    <source>
        <dbReference type="Proteomes" id="UP001152759"/>
    </source>
</evidence>
<keyword evidence="8" id="KW-1185">Reference proteome</keyword>
<gene>
    <name evidence="7" type="ORF">BEMITA_LOCUS2658</name>
</gene>
<evidence type="ECO:0000256" key="1">
    <source>
        <dbReference type="ARBA" id="ARBA00009755"/>
    </source>
</evidence>
<dbReference type="Gene3D" id="1.50.10.20">
    <property type="match status" value="2"/>
</dbReference>
<dbReference type="InterPro" id="IPR008930">
    <property type="entry name" value="Terpenoid_cyclase/PrenylTrfase"/>
</dbReference>
<dbReference type="EMBL" id="OU963871">
    <property type="protein sequence ID" value="CAH0383190.1"/>
    <property type="molecule type" value="Genomic_DNA"/>
</dbReference>
<dbReference type="InterPro" id="IPR032697">
    <property type="entry name" value="SQ_cyclase_N"/>
</dbReference>
<proteinExistence type="inferred from homology"/>
<dbReference type="PANTHER" id="PTHR11764:SF20">
    <property type="entry name" value="LANOSTEROL SYNTHASE"/>
    <property type="match status" value="1"/>
</dbReference>
<dbReference type="Pfam" id="PF13243">
    <property type="entry name" value="SQHop_cyclase_C"/>
    <property type="match status" value="1"/>
</dbReference>
<organism evidence="7 8">
    <name type="scientific">Bemisia tabaci</name>
    <name type="common">Sweetpotato whitefly</name>
    <name type="synonym">Aleurodes tabaci</name>
    <dbReference type="NCBI Taxonomy" id="7038"/>
    <lineage>
        <taxon>Eukaryota</taxon>
        <taxon>Metazoa</taxon>
        <taxon>Ecdysozoa</taxon>
        <taxon>Arthropoda</taxon>
        <taxon>Hexapoda</taxon>
        <taxon>Insecta</taxon>
        <taxon>Pterygota</taxon>
        <taxon>Neoptera</taxon>
        <taxon>Paraneoptera</taxon>
        <taxon>Hemiptera</taxon>
        <taxon>Sternorrhyncha</taxon>
        <taxon>Aleyrodoidea</taxon>
        <taxon>Aleyrodidae</taxon>
        <taxon>Aleyrodinae</taxon>
        <taxon>Bemisia</taxon>
    </lineage>
</organism>
<dbReference type="NCBIfam" id="TIGR01507">
    <property type="entry name" value="hopene_cyclase"/>
    <property type="match status" value="1"/>
</dbReference>
<protein>
    <recommendedName>
        <fullName evidence="4">Terpene cyclase/mutase family member</fullName>
        <ecNumber evidence="4">5.4.99.-</ecNumber>
    </recommendedName>
</protein>
<dbReference type="InterPro" id="IPR006400">
    <property type="entry name" value="Hopene-cyclase"/>
</dbReference>
<dbReference type="GO" id="GO:0016866">
    <property type="term" value="F:intramolecular transferase activity"/>
    <property type="evidence" value="ECO:0007669"/>
    <property type="project" value="InterPro"/>
</dbReference>
<dbReference type="SUPFAM" id="SSF48239">
    <property type="entry name" value="Terpenoid cyclases/Protein prenyltransferases"/>
    <property type="match status" value="2"/>
</dbReference>
<comment type="similarity">
    <text evidence="1 4">Belongs to the terpene cyclase/mutase family.</text>
</comment>
<sequence length="663" mass="74406">MAGVLTETHQTLFDDDIGTSIKRATSTLLESQKDEGHWVYELEADVTLTAQYVMLVHFLGEPPNILLEQKISRYLRRLQQEQGGWPLYTGGPLNINTSVQAYLALRLIGDPPSAEHMTHARSAILRAGGAEASNVFTRVLLALFGVIPWDVIPMIPVEAILLPQWFPFHVSNISFWARTALVPLMILRAEQPVRPVVGIKELFHCKPEEVGPLLPSLHQSAAWFSFFQAFDKALRLVEPIKPAWLKRHAVDKAVQFVDERVETDIGLGGAFIMTMNAVIMYDVLKRPRDDPKFTIARDYIEHLLVVREDEAYCQLCDSPVWDTVLAAYALLETGEPDAEVAARRGLDWLRSKQITEVRGDWAWHRPQLRPGGWAFQYENPYYPDVDDTAVVVVAMQRADRLNEKRTSHEDGASTSSYSECISRATEWVLGMQTSLGGWGAFEPENTNSFLENVPFTEYGALLDAPTSDVTGRCISMLAALTSHPHDVTEAQQRAIDFLLAEQEPDGSWYGRWGVNYTHGTWSALGALNAVGFPLDDERIRRAVGWLLRVQNEDGGWGEDGGSYALDHCCHEWAPSTPTQTSWALLGLMAAGEGDHSAVARGVRWLVGAQREGGAWEEEAITGTAFPRMFYLRYHGYPSYFPLWALARYRNLKRDGLKRVELAL</sequence>
<dbReference type="InterPro" id="IPR018333">
    <property type="entry name" value="Squalene_cyclase"/>
</dbReference>
<evidence type="ECO:0000256" key="4">
    <source>
        <dbReference type="RuleBase" id="RU362003"/>
    </source>
</evidence>
<evidence type="ECO:0000256" key="2">
    <source>
        <dbReference type="ARBA" id="ARBA00022737"/>
    </source>
</evidence>
<name>A0A9P0A4S8_BEMTA</name>
<dbReference type="SFLD" id="SFLDG01016">
    <property type="entry name" value="Prenyltransferase_Like_2"/>
    <property type="match status" value="1"/>
</dbReference>
<feature type="domain" description="Squalene cyclase C-terminal" evidence="5">
    <location>
        <begin position="318"/>
        <end position="650"/>
    </location>
</feature>
<evidence type="ECO:0000259" key="6">
    <source>
        <dbReference type="Pfam" id="PF13249"/>
    </source>
</evidence>
<evidence type="ECO:0000259" key="5">
    <source>
        <dbReference type="Pfam" id="PF13243"/>
    </source>
</evidence>
<dbReference type="AlphaFoldDB" id="A0A9P0A4S8"/>
<dbReference type="InterPro" id="IPR032696">
    <property type="entry name" value="SQ_cyclase_C"/>
</dbReference>
<evidence type="ECO:0000256" key="3">
    <source>
        <dbReference type="ARBA" id="ARBA00023235"/>
    </source>
</evidence>
<dbReference type="Pfam" id="PF13249">
    <property type="entry name" value="SQHop_cyclase_N"/>
    <property type="match status" value="1"/>
</dbReference>